<dbReference type="Proteomes" id="UP000237347">
    <property type="component" value="Unassembled WGS sequence"/>
</dbReference>
<evidence type="ECO:0000256" key="7">
    <source>
        <dbReference type="ARBA" id="ARBA00022786"/>
    </source>
</evidence>
<keyword evidence="10" id="KW-0812">Transmembrane</keyword>
<evidence type="ECO:0000256" key="5">
    <source>
        <dbReference type="ARBA" id="ARBA00022737"/>
    </source>
</evidence>
<dbReference type="PROSITE" id="PS50089">
    <property type="entry name" value="ZF_RING_2"/>
    <property type="match status" value="1"/>
</dbReference>
<dbReference type="PROSITE" id="PS00518">
    <property type="entry name" value="ZF_RING_1"/>
    <property type="match status" value="1"/>
</dbReference>
<dbReference type="PROSITE" id="PS51873">
    <property type="entry name" value="TRIAD"/>
    <property type="match status" value="1"/>
</dbReference>
<keyword evidence="8" id="KW-0862">Zinc</keyword>
<evidence type="ECO:0000256" key="10">
    <source>
        <dbReference type="SAM" id="Phobius"/>
    </source>
</evidence>
<evidence type="ECO:0000256" key="1">
    <source>
        <dbReference type="ARBA" id="ARBA00003976"/>
    </source>
</evidence>
<feature type="domain" description="RING-type" evidence="12">
    <location>
        <begin position="7"/>
        <end position="294"/>
    </location>
</feature>
<dbReference type="EMBL" id="PKMF04000262">
    <property type="protein sequence ID" value="KAK7840447.1"/>
    <property type="molecule type" value="Genomic_DNA"/>
</dbReference>
<dbReference type="SUPFAM" id="SSF57850">
    <property type="entry name" value="RING/U-box"/>
    <property type="match status" value="2"/>
</dbReference>
<evidence type="ECO:0000256" key="4">
    <source>
        <dbReference type="ARBA" id="ARBA00022723"/>
    </source>
</evidence>
<dbReference type="PANTHER" id="PTHR11685">
    <property type="entry name" value="RBR FAMILY RING FINGER AND IBR DOMAIN-CONTAINING"/>
    <property type="match status" value="1"/>
</dbReference>
<keyword evidence="4" id="KW-0479">Metal-binding</keyword>
<dbReference type="AlphaFoldDB" id="A0AAW0KNS5"/>
<comment type="caution">
    <text evidence="13">The sequence shown here is derived from an EMBL/GenBank/DDBJ whole genome shotgun (WGS) entry which is preliminary data.</text>
</comment>
<feature type="transmembrane region" description="Helical" evidence="10">
    <location>
        <begin position="185"/>
        <end position="202"/>
    </location>
</feature>
<gene>
    <name evidence="13" type="primary">rnf217_0</name>
    <name evidence="13" type="ORF">CFP56_016690</name>
</gene>
<feature type="domain" description="RING-type" evidence="11">
    <location>
        <begin position="11"/>
        <end position="57"/>
    </location>
</feature>
<name>A0AAW0KNS5_QUESU</name>
<evidence type="ECO:0000256" key="2">
    <source>
        <dbReference type="ARBA" id="ARBA00005884"/>
    </source>
</evidence>
<evidence type="ECO:0000313" key="13">
    <source>
        <dbReference type="EMBL" id="KAK7840447.1"/>
    </source>
</evidence>
<dbReference type="GO" id="GO:0008270">
    <property type="term" value="F:zinc ion binding"/>
    <property type="evidence" value="ECO:0007669"/>
    <property type="project" value="UniProtKB-KW"/>
</dbReference>
<dbReference type="InterPro" id="IPR001841">
    <property type="entry name" value="Znf_RING"/>
</dbReference>
<dbReference type="Gene3D" id="1.20.120.1750">
    <property type="match status" value="2"/>
</dbReference>
<keyword evidence="5" id="KW-0677">Repeat</keyword>
<keyword evidence="10" id="KW-1133">Transmembrane helix</keyword>
<accession>A0AAW0KNS5</accession>
<protein>
    <submittedName>
        <fullName evidence="13">E3 ubiquitin-protein ligase rnf217</fullName>
    </submittedName>
</protein>
<organism evidence="13 14">
    <name type="scientific">Quercus suber</name>
    <name type="common">Cork oak</name>
    <dbReference type="NCBI Taxonomy" id="58331"/>
    <lineage>
        <taxon>Eukaryota</taxon>
        <taxon>Viridiplantae</taxon>
        <taxon>Streptophyta</taxon>
        <taxon>Embryophyta</taxon>
        <taxon>Tracheophyta</taxon>
        <taxon>Spermatophyta</taxon>
        <taxon>Magnoliopsida</taxon>
        <taxon>eudicotyledons</taxon>
        <taxon>Gunneridae</taxon>
        <taxon>Pentapetalae</taxon>
        <taxon>rosids</taxon>
        <taxon>fabids</taxon>
        <taxon>Fagales</taxon>
        <taxon>Fagaceae</taxon>
        <taxon>Quercus</taxon>
    </lineage>
</organism>
<dbReference type="Gene3D" id="3.30.40.10">
    <property type="entry name" value="Zinc/RING finger domain, C3HC4 (zinc finger)"/>
    <property type="match status" value="1"/>
</dbReference>
<keyword evidence="7" id="KW-0833">Ubl conjugation pathway</keyword>
<comment type="similarity">
    <text evidence="2">Belongs to the RBR family. Ariadne subfamily.</text>
</comment>
<evidence type="ECO:0000256" key="8">
    <source>
        <dbReference type="ARBA" id="ARBA00022833"/>
    </source>
</evidence>
<proteinExistence type="inferred from homology"/>
<dbReference type="InterPro" id="IPR013083">
    <property type="entry name" value="Znf_RING/FYVE/PHD"/>
</dbReference>
<sequence length="294" mass="35078">MELKSSNRKRCEICIEFKSSKEMFVNKDRCAHSICTDCIVKHIIARVEDNVAEIRCPYWFTCKQILDPHTCRKIIPKSLFVKWCDVLCNLAIQPNKKSYCPNKKCLELVINECGGIVKRSECPKCKQLYCFQCNLQWPECNNCERIEENDQIFKEIAVSKKWVKCPTCDYHVNCISGCRHMSCRFDRLLYFCFILTFFYYDLQGTPKKFILKVTLLECPKCKQLYYFQCNLQWPECNNCERIEENDQIFKELAVSKKWVKCPTCDYHVERISGCRHMSCRFDRLLYFCFILTFF</sequence>
<comment type="function">
    <text evidence="1">Might act as an E3 ubiquitin-protein ligase, or as part of E3 complex, which accepts ubiquitin from specific E2 ubiquitin-conjugating enzymes and then transfers it to substrates.</text>
</comment>
<keyword evidence="6 9" id="KW-0863">Zinc-finger</keyword>
<evidence type="ECO:0000256" key="3">
    <source>
        <dbReference type="ARBA" id="ARBA00022679"/>
    </source>
</evidence>
<dbReference type="InterPro" id="IPR017907">
    <property type="entry name" value="Znf_RING_CS"/>
</dbReference>
<keyword evidence="10" id="KW-0472">Membrane</keyword>
<dbReference type="InterPro" id="IPR031127">
    <property type="entry name" value="E3_UB_ligase_RBR"/>
</dbReference>
<evidence type="ECO:0000313" key="14">
    <source>
        <dbReference type="Proteomes" id="UP000237347"/>
    </source>
</evidence>
<keyword evidence="3" id="KW-0808">Transferase</keyword>
<evidence type="ECO:0000256" key="6">
    <source>
        <dbReference type="ARBA" id="ARBA00022771"/>
    </source>
</evidence>
<reference evidence="13 14" key="1">
    <citation type="journal article" date="2018" name="Sci. Data">
        <title>The draft genome sequence of cork oak.</title>
        <authorList>
            <person name="Ramos A.M."/>
            <person name="Usie A."/>
            <person name="Barbosa P."/>
            <person name="Barros P.M."/>
            <person name="Capote T."/>
            <person name="Chaves I."/>
            <person name="Simoes F."/>
            <person name="Abreu I."/>
            <person name="Carrasquinho I."/>
            <person name="Faro C."/>
            <person name="Guimaraes J.B."/>
            <person name="Mendonca D."/>
            <person name="Nobrega F."/>
            <person name="Rodrigues L."/>
            <person name="Saibo N.J.M."/>
            <person name="Varela M.C."/>
            <person name="Egas C."/>
            <person name="Matos J."/>
            <person name="Miguel C.M."/>
            <person name="Oliveira M.M."/>
            <person name="Ricardo C.P."/>
            <person name="Goncalves S."/>
        </authorList>
    </citation>
    <scope>NUCLEOTIDE SEQUENCE [LARGE SCALE GENOMIC DNA]</scope>
    <source>
        <strain evidence="14">cv. HL8</strain>
    </source>
</reference>
<evidence type="ECO:0000256" key="9">
    <source>
        <dbReference type="PROSITE-ProRule" id="PRU00175"/>
    </source>
</evidence>
<evidence type="ECO:0000259" key="11">
    <source>
        <dbReference type="PROSITE" id="PS50089"/>
    </source>
</evidence>
<dbReference type="GO" id="GO:0004842">
    <property type="term" value="F:ubiquitin-protein transferase activity"/>
    <property type="evidence" value="ECO:0007669"/>
    <property type="project" value="InterPro"/>
</dbReference>
<evidence type="ECO:0000259" key="12">
    <source>
        <dbReference type="PROSITE" id="PS51873"/>
    </source>
</evidence>
<dbReference type="GO" id="GO:0016567">
    <property type="term" value="P:protein ubiquitination"/>
    <property type="evidence" value="ECO:0007669"/>
    <property type="project" value="InterPro"/>
</dbReference>
<dbReference type="InterPro" id="IPR044066">
    <property type="entry name" value="TRIAD_supradom"/>
</dbReference>
<keyword evidence="14" id="KW-1185">Reference proteome</keyword>